<name>H9UG98_SPIAZ</name>
<organism evidence="2 3">
    <name type="scientific">Spirochaeta africana (strain ATCC 700263 / DSM 8902 / Z-7692)</name>
    <dbReference type="NCBI Taxonomy" id="889378"/>
    <lineage>
        <taxon>Bacteria</taxon>
        <taxon>Pseudomonadati</taxon>
        <taxon>Spirochaetota</taxon>
        <taxon>Spirochaetia</taxon>
        <taxon>Spirochaetales</taxon>
        <taxon>Spirochaetaceae</taxon>
        <taxon>Spirochaeta</taxon>
    </lineage>
</organism>
<feature type="domain" description="Polymerase nucleotidyl transferase" evidence="1">
    <location>
        <begin position="17"/>
        <end position="78"/>
    </location>
</feature>
<evidence type="ECO:0000313" key="3">
    <source>
        <dbReference type="Proteomes" id="UP000007383"/>
    </source>
</evidence>
<dbReference type="STRING" id="889378.Spiaf_0437"/>
<dbReference type="GO" id="GO:0016779">
    <property type="term" value="F:nucleotidyltransferase activity"/>
    <property type="evidence" value="ECO:0007669"/>
    <property type="project" value="InterPro"/>
</dbReference>
<dbReference type="Gene3D" id="3.30.460.10">
    <property type="entry name" value="Beta Polymerase, domain 2"/>
    <property type="match status" value="1"/>
</dbReference>
<dbReference type="InterPro" id="IPR043519">
    <property type="entry name" value="NT_sf"/>
</dbReference>
<reference evidence="3" key="1">
    <citation type="journal article" date="2013" name="Stand. Genomic Sci.">
        <title>Complete genome sequence of the halophilic bacterium Spirochaeta africana type strain (Z-7692(T)) from the alkaline Lake Magadi in the East African Rift.</title>
        <authorList>
            <person name="Liolos K."/>
            <person name="Abt B."/>
            <person name="Scheuner C."/>
            <person name="Teshima H."/>
            <person name="Held B."/>
            <person name="Lapidus A."/>
            <person name="Nolan M."/>
            <person name="Lucas S."/>
            <person name="Deshpande S."/>
            <person name="Cheng J.F."/>
            <person name="Tapia R."/>
            <person name="Goodwin L.A."/>
            <person name="Pitluck S."/>
            <person name="Pagani I."/>
            <person name="Ivanova N."/>
            <person name="Mavromatis K."/>
            <person name="Mikhailova N."/>
            <person name="Huntemann M."/>
            <person name="Pati A."/>
            <person name="Chen A."/>
            <person name="Palaniappan K."/>
            <person name="Land M."/>
            <person name="Rohde M."/>
            <person name="Tindall B.J."/>
            <person name="Detter J.C."/>
            <person name="Goker M."/>
            <person name="Bristow J."/>
            <person name="Eisen J.A."/>
            <person name="Markowitz V."/>
            <person name="Hugenholtz P."/>
            <person name="Woyke T."/>
            <person name="Klenk H.P."/>
            <person name="Kyrpides N.C."/>
        </authorList>
    </citation>
    <scope>NUCLEOTIDE SEQUENCE</scope>
    <source>
        <strain evidence="3">ATCC 700263 / DSM 8902 / Z-7692</strain>
    </source>
</reference>
<dbReference type="InterPro" id="IPR002934">
    <property type="entry name" value="Polymerase_NTP_transf_dom"/>
</dbReference>
<accession>H9UG98</accession>
<dbReference type="Pfam" id="PF01909">
    <property type="entry name" value="NTP_transf_2"/>
    <property type="match status" value="1"/>
</dbReference>
<sequence length="114" mass="12148">MRLTAHQQNTICRVLHDHFGPDVKITLFGSRADDTARGGDIDLLVESNLDPEAAFVQKLRAVSAIQQQIGDQKIDLVTAPLSSGDAFSDDSSVPLVVRKARKTGIQLSAGGAHG</sequence>
<gene>
    <name evidence="2" type="ordered locus">Spiaf_0437</name>
</gene>
<protein>
    <submittedName>
        <fullName evidence="2">Nucleotidyltransferase family protein</fullName>
    </submittedName>
</protein>
<dbReference type="Proteomes" id="UP000007383">
    <property type="component" value="Chromosome"/>
</dbReference>
<keyword evidence="2" id="KW-0808">Transferase</keyword>
<keyword evidence="3" id="KW-1185">Reference proteome</keyword>
<dbReference type="eggNOG" id="COG1708">
    <property type="taxonomic scope" value="Bacteria"/>
</dbReference>
<dbReference type="HOGENOM" id="CLU_164558_1_1_12"/>
<dbReference type="PATRIC" id="fig|889378.3.peg.445"/>
<proteinExistence type="predicted"/>
<dbReference type="RefSeq" id="WP_014454538.1">
    <property type="nucleotide sequence ID" value="NC_017098.1"/>
</dbReference>
<dbReference type="KEGG" id="sfc:Spiaf_0437"/>
<dbReference type="CDD" id="cd05403">
    <property type="entry name" value="NT_KNTase_like"/>
    <property type="match status" value="1"/>
</dbReference>
<evidence type="ECO:0000313" key="2">
    <source>
        <dbReference type="EMBL" id="AFG36541.1"/>
    </source>
</evidence>
<evidence type="ECO:0000259" key="1">
    <source>
        <dbReference type="Pfam" id="PF01909"/>
    </source>
</evidence>
<dbReference type="EMBL" id="CP003282">
    <property type="protein sequence ID" value="AFG36541.1"/>
    <property type="molecule type" value="Genomic_DNA"/>
</dbReference>
<dbReference type="AlphaFoldDB" id="H9UG98"/>
<dbReference type="SUPFAM" id="SSF81301">
    <property type="entry name" value="Nucleotidyltransferase"/>
    <property type="match status" value="1"/>
</dbReference>